<comment type="caution">
    <text evidence="1">The sequence shown here is derived from an EMBL/GenBank/DDBJ whole genome shotgun (WGS) entry which is preliminary data.</text>
</comment>
<organism evidence="1 2">
    <name type="scientific">Candidatus Brocadia fulgida</name>
    <dbReference type="NCBI Taxonomy" id="380242"/>
    <lineage>
        <taxon>Bacteria</taxon>
        <taxon>Pseudomonadati</taxon>
        <taxon>Planctomycetota</taxon>
        <taxon>Candidatus Brocadiia</taxon>
        <taxon>Candidatus Brocadiales</taxon>
        <taxon>Candidatus Brocadiaceae</taxon>
        <taxon>Candidatus Brocadia</taxon>
    </lineage>
</organism>
<gene>
    <name evidence="1" type="ORF">BROFUL_02722</name>
</gene>
<keyword evidence="2" id="KW-1185">Reference proteome</keyword>
<evidence type="ECO:0008006" key="3">
    <source>
        <dbReference type="Google" id="ProtNLM"/>
    </source>
</evidence>
<dbReference type="Pfam" id="PF10049">
    <property type="entry name" value="DUF2283"/>
    <property type="match status" value="1"/>
</dbReference>
<evidence type="ECO:0000313" key="1">
    <source>
        <dbReference type="EMBL" id="KKO18574.1"/>
    </source>
</evidence>
<evidence type="ECO:0000313" key="2">
    <source>
        <dbReference type="Proteomes" id="UP000034954"/>
    </source>
</evidence>
<dbReference type="AlphaFoldDB" id="A0A0M2UVN7"/>
<sequence length="71" mass="8017">MKVYYDDEVDALYLKLGDEIPEGVIELSEGVNLDTTSEDKIVGIEILHASKKMDLKTILSYTLEVEKNLVE</sequence>
<dbReference type="EMBL" id="LAQJ01000253">
    <property type="protein sequence ID" value="KKO18574.1"/>
    <property type="molecule type" value="Genomic_DNA"/>
</dbReference>
<protein>
    <recommendedName>
        <fullName evidence="3">DUF2283 domain-containing protein</fullName>
    </recommendedName>
</protein>
<accession>A0A0M2UVN7</accession>
<proteinExistence type="predicted"/>
<reference evidence="1 2" key="1">
    <citation type="journal article" date="2013" name="BMC Microbiol.">
        <title>Identification of the type II cytochrome c maturation pathway in anammox bacteria by comparative genomics.</title>
        <authorList>
            <person name="Ferousi C."/>
            <person name="Speth D.R."/>
            <person name="Reimann J."/>
            <person name="Op den Camp H.J."/>
            <person name="Allen J.W."/>
            <person name="Keltjens J.T."/>
            <person name="Jetten M.S."/>
        </authorList>
    </citation>
    <scope>NUCLEOTIDE SEQUENCE [LARGE SCALE GENOMIC DNA]</scope>
    <source>
        <strain evidence="1">RU1</strain>
    </source>
</reference>
<dbReference type="Proteomes" id="UP000034954">
    <property type="component" value="Unassembled WGS sequence"/>
</dbReference>
<name>A0A0M2UVN7_9BACT</name>
<dbReference type="InterPro" id="IPR019270">
    <property type="entry name" value="DUF2283"/>
</dbReference>